<sequence>MKKARDSHLGFRLDKETHDKLFYIAEYEGRTGSGQILYLIRRCIAEFEEAHGKIVLEDQEERG</sequence>
<protein>
    <recommendedName>
        <fullName evidence="3">Arc-like DNA binding domain-containing protein</fullName>
    </recommendedName>
</protein>
<dbReference type="InterPro" id="IPR010985">
    <property type="entry name" value="Ribbon_hlx_hlx"/>
</dbReference>
<organism evidence="1 2">
    <name type="scientific">Candidatus Oscillibacter excrementigallinarum</name>
    <dbReference type="NCBI Taxonomy" id="2838716"/>
    <lineage>
        <taxon>Bacteria</taxon>
        <taxon>Bacillati</taxon>
        <taxon>Bacillota</taxon>
        <taxon>Clostridia</taxon>
        <taxon>Eubacteriales</taxon>
        <taxon>Oscillospiraceae</taxon>
        <taxon>Oscillibacter</taxon>
    </lineage>
</organism>
<dbReference type="EMBL" id="DWZJ01000010">
    <property type="protein sequence ID" value="HJB12353.1"/>
    <property type="molecule type" value="Genomic_DNA"/>
</dbReference>
<name>A0A9D2RQV8_9FIRM</name>
<gene>
    <name evidence="1" type="ORF">H9787_01415</name>
</gene>
<dbReference type="AlphaFoldDB" id="A0A9D2RQV8"/>
<evidence type="ECO:0000313" key="2">
    <source>
        <dbReference type="Proteomes" id="UP000823824"/>
    </source>
</evidence>
<dbReference type="SUPFAM" id="SSF47598">
    <property type="entry name" value="Ribbon-helix-helix"/>
    <property type="match status" value="1"/>
</dbReference>
<evidence type="ECO:0008006" key="3">
    <source>
        <dbReference type="Google" id="ProtNLM"/>
    </source>
</evidence>
<dbReference type="GO" id="GO:0006355">
    <property type="term" value="P:regulation of DNA-templated transcription"/>
    <property type="evidence" value="ECO:0007669"/>
    <property type="project" value="InterPro"/>
</dbReference>
<reference evidence="1" key="1">
    <citation type="journal article" date="2021" name="PeerJ">
        <title>Extensive microbial diversity within the chicken gut microbiome revealed by metagenomics and culture.</title>
        <authorList>
            <person name="Gilroy R."/>
            <person name="Ravi A."/>
            <person name="Getino M."/>
            <person name="Pursley I."/>
            <person name="Horton D.L."/>
            <person name="Alikhan N.F."/>
            <person name="Baker D."/>
            <person name="Gharbi K."/>
            <person name="Hall N."/>
            <person name="Watson M."/>
            <person name="Adriaenssens E.M."/>
            <person name="Foster-Nyarko E."/>
            <person name="Jarju S."/>
            <person name="Secka A."/>
            <person name="Antonio M."/>
            <person name="Oren A."/>
            <person name="Chaudhuri R.R."/>
            <person name="La Ragione R."/>
            <person name="Hildebrand F."/>
            <person name="Pallen M.J."/>
        </authorList>
    </citation>
    <scope>NUCLEOTIDE SEQUENCE</scope>
    <source>
        <strain evidence="1">ChiBcec18-1249</strain>
    </source>
</reference>
<reference evidence="1" key="2">
    <citation type="submission" date="2021-04" db="EMBL/GenBank/DDBJ databases">
        <authorList>
            <person name="Gilroy R."/>
        </authorList>
    </citation>
    <scope>NUCLEOTIDE SEQUENCE</scope>
    <source>
        <strain evidence="1">ChiBcec18-1249</strain>
    </source>
</reference>
<evidence type="ECO:0000313" key="1">
    <source>
        <dbReference type="EMBL" id="HJB12353.1"/>
    </source>
</evidence>
<accession>A0A9D2RQV8</accession>
<dbReference type="Proteomes" id="UP000823824">
    <property type="component" value="Unassembled WGS sequence"/>
</dbReference>
<proteinExistence type="predicted"/>
<comment type="caution">
    <text evidence="1">The sequence shown here is derived from an EMBL/GenBank/DDBJ whole genome shotgun (WGS) entry which is preliminary data.</text>
</comment>